<reference evidence="2 3" key="1">
    <citation type="submission" date="2016-10" db="EMBL/GenBank/DDBJ databases">
        <authorList>
            <person name="Varghese N."/>
            <person name="Submissions S."/>
        </authorList>
    </citation>
    <scope>NUCLEOTIDE SEQUENCE [LARGE SCALE GENOMIC DNA]</scope>
    <source>
        <strain evidence="2 3">MAR_2009_60</strain>
    </source>
</reference>
<organism evidence="2 3">
    <name type="scientific">Maribacter dokdonensis</name>
    <dbReference type="NCBI Taxonomy" id="320912"/>
    <lineage>
        <taxon>Bacteria</taxon>
        <taxon>Pseudomonadati</taxon>
        <taxon>Bacteroidota</taxon>
        <taxon>Flavobacteriia</taxon>
        <taxon>Flavobacteriales</taxon>
        <taxon>Flavobacteriaceae</taxon>
        <taxon>Maribacter</taxon>
    </lineage>
</organism>
<name>A0ABY0UNF8_9FLAO</name>
<dbReference type="Proteomes" id="UP000199574">
    <property type="component" value="Chromosome I"/>
</dbReference>
<proteinExistence type="predicted"/>
<evidence type="ECO:0008006" key="4">
    <source>
        <dbReference type="Google" id="ProtNLM"/>
    </source>
</evidence>
<evidence type="ECO:0000313" key="2">
    <source>
        <dbReference type="EMBL" id="SDS95119.1"/>
    </source>
</evidence>
<feature type="transmembrane region" description="Helical" evidence="1">
    <location>
        <begin position="55"/>
        <end position="76"/>
    </location>
</feature>
<protein>
    <recommendedName>
        <fullName evidence="4">Transcription termination factor Rho</fullName>
    </recommendedName>
</protein>
<evidence type="ECO:0000313" key="3">
    <source>
        <dbReference type="Proteomes" id="UP000199574"/>
    </source>
</evidence>
<sequence length="151" mass="17380">MKRPVFLQLESDIRFMIQRIQSLFLVIVAILTGILPFFFNLWIDVDGIEVFANNELLISIAFYASAVLAIWSMVQFKNRKSQFVINRLNMILNVFLLGFFVYRSLNLSGETSVSEKGIGMLIPIFSIIFLVLANRAIKKDEDLVKSVDRLR</sequence>
<accession>A0ABY0UNF8</accession>
<feature type="transmembrane region" description="Helical" evidence="1">
    <location>
        <begin position="20"/>
        <end position="43"/>
    </location>
</feature>
<feature type="transmembrane region" description="Helical" evidence="1">
    <location>
        <begin position="117"/>
        <end position="137"/>
    </location>
</feature>
<keyword evidence="1" id="KW-0472">Membrane</keyword>
<dbReference type="EMBL" id="LT629754">
    <property type="protein sequence ID" value="SDS95119.1"/>
    <property type="molecule type" value="Genomic_DNA"/>
</dbReference>
<keyword evidence="1" id="KW-1133">Transmembrane helix</keyword>
<gene>
    <name evidence="2" type="ORF">SAMN05192545_2426</name>
</gene>
<feature type="transmembrane region" description="Helical" evidence="1">
    <location>
        <begin position="88"/>
        <end position="105"/>
    </location>
</feature>
<dbReference type="InterPro" id="IPR025635">
    <property type="entry name" value="DUF4293"/>
</dbReference>
<dbReference type="Pfam" id="PF14126">
    <property type="entry name" value="DUF4293"/>
    <property type="match status" value="1"/>
</dbReference>
<evidence type="ECO:0000256" key="1">
    <source>
        <dbReference type="SAM" id="Phobius"/>
    </source>
</evidence>
<keyword evidence="3" id="KW-1185">Reference proteome</keyword>
<keyword evidence="1" id="KW-0812">Transmembrane</keyword>